<sequence>MSGPAIDLETTLGARREPFVRELRDRLLLLHRRSSLDIEAPVFPGASYGPCYLPDRTGNSEDVGARDNDYEIR</sequence>
<dbReference type="Proteomes" id="UP001210528">
    <property type="component" value="Unassembled WGS sequence"/>
</dbReference>
<feature type="compositionally biased region" description="Basic and acidic residues" evidence="1">
    <location>
        <begin position="63"/>
        <end position="73"/>
    </location>
</feature>
<accession>A0ABT4Z0Q7</accession>
<keyword evidence="3" id="KW-1185">Reference proteome</keyword>
<comment type="caution">
    <text evidence="2">The sequence shown here is derived from an EMBL/GenBank/DDBJ whole genome shotgun (WGS) entry which is preliminary data.</text>
</comment>
<name>A0ABT4Z0Q7_HALEZ</name>
<feature type="region of interest" description="Disordered" evidence="1">
    <location>
        <begin position="53"/>
        <end position="73"/>
    </location>
</feature>
<gene>
    <name evidence="2" type="ORF">PM085_02180</name>
</gene>
<protein>
    <submittedName>
        <fullName evidence="2">Uncharacterized protein</fullName>
    </submittedName>
</protein>
<proteinExistence type="predicted"/>
<evidence type="ECO:0000256" key="1">
    <source>
        <dbReference type="SAM" id="MobiDB-lite"/>
    </source>
</evidence>
<evidence type="ECO:0000313" key="2">
    <source>
        <dbReference type="EMBL" id="MDB2291100.1"/>
    </source>
</evidence>
<dbReference type="RefSeq" id="WP_049929716.1">
    <property type="nucleotide sequence ID" value="NZ_JAQLTZ010000003.1"/>
</dbReference>
<evidence type="ECO:0000313" key="3">
    <source>
        <dbReference type="Proteomes" id="UP001210528"/>
    </source>
</evidence>
<reference evidence="2 3" key="1">
    <citation type="submission" date="2023-01" db="EMBL/GenBank/DDBJ databases">
        <title>Halorubrum ezzemoulense from Santa Pola, Spain.</title>
        <authorList>
            <person name="Feng Y."/>
            <person name="Louyakis A.S."/>
            <person name="Gogarten J.P."/>
        </authorList>
    </citation>
    <scope>NUCLEOTIDE SEQUENCE [LARGE SCALE GENOMIC DNA]</scope>
    <source>
        <strain evidence="2 3">AMM015</strain>
    </source>
</reference>
<dbReference type="EMBL" id="JAQLUK010000001">
    <property type="protein sequence ID" value="MDB2291100.1"/>
    <property type="molecule type" value="Genomic_DNA"/>
</dbReference>
<organism evidence="2 3">
    <name type="scientific">Halorubrum ezzemoulense</name>
    <name type="common">Halorubrum chaoviator</name>
    <dbReference type="NCBI Taxonomy" id="337243"/>
    <lineage>
        <taxon>Archaea</taxon>
        <taxon>Methanobacteriati</taxon>
        <taxon>Methanobacteriota</taxon>
        <taxon>Stenosarchaea group</taxon>
        <taxon>Halobacteria</taxon>
        <taxon>Halobacteriales</taxon>
        <taxon>Haloferacaceae</taxon>
        <taxon>Halorubrum</taxon>
    </lineage>
</organism>